<dbReference type="GO" id="GO:0033013">
    <property type="term" value="P:tetrapyrrole metabolic process"/>
    <property type="evidence" value="ECO:0007669"/>
    <property type="project" value="UniProtKB-ARBA"/>
</dbReference>
<dbReference type="Proteomes" id="UP000072741">
    <property type="component" value="Unassembled WGS sequence"/>
</dbReference>
<dbReference type="FunFam" id="1.20.1260.100:FF:000001">
    <property type="entry name" value="translocator protein 2"/>
    <property type="match status" value="1"/>
</dbReference>
<organism evidence="7 8">
    <name type="scientific">Pseudacidovorax intermedius</name>
    <dbReference type="NCBI Taxonomy" id="433924"/>
    <lineage>
        <taxon>Bacteria</taxon>
        <taxon>Pseudomonadati</taxon>
        <taxon>Pseudomonadota</taxon>
        <taxon>Betaproteobacteria</taxon>
        <taxon>Burkholderiales</taxon>
        <taxon>Comamonadaceae</taxon>
        <taxon>Pseudacidovorax</taxon>
    </lineage>
</organism>
<dbReference type="EMBL" id="LDSL01000139">
    <property type="protein sequence ID" value="KTT15640.1"/>
    <property type="molecule type" value="Genomic_DNA"/>
</dbReference>
<dbReference type="InterPro" id="IPR004307">
    <property type="entry name" value="TspO_MBR"/>
</dbReference>
<reference evidence="7 8" key="1">
    <citation type="journal article" date="2016" name="Front. Microbiol.">
        <title>Genomic Resource of Rice Seed Associated Bacteria.</title>
        <authorList>
            <person name="Midha S."/>
            <person name="Bansal K."/>
            <person name="Sharma S."/>
            <person name="Kumar N."/>
            <person name="Patil P.P."/>
            <person name="Chaudhry V."/>
            <person name="Patil P.B."/>
        </authorList>
    </citation>
    <scope>NUCLEOTIDE SEQUENCE [LARGE SCALE GENOMIC DNA]</scope>
    <source>
        <strain evidence="7 8">NS331</strain>
    </source>
</reference>
<gene>
    <name evidence="7" type="ORF">NS331_20215</name>
</gene>
<evidence type="ECO:0000313" key="7">
    <source>
        <dbReference type="EMBL" id="KTT15640.1"/>
    </source>
</evidence>
<dbReference type="PIRSF" id="PIRSF005859">
    <property type="entry name" value="PBR"/>
    <property type="match status" value="1"/>
</dbReference>
<dbReference type="RefSeq" id="WP_058643745.1">
    <property type="nucleotide sequence ID" value="NZ_LDSL01000139.1"/>
</dbReference>
<keyword evidence="3 6" id="KW-0812">Transmembrane</keyword>
<comment type="caution">
    <text evidence="7">The sequence shown here is derived from an EMBL/GenBank/DDBJ whole genome shotgun (WGS) entry which is preliminary data.</text>
</comment>
<dbReference type="InterPro" id="IPR038330">
    <property type="entry name" value="TspO/MBR-related_sf"/>
</dbReference>
<sequence length="174" mass="18438">MNATSLSRSPGLPSRGRQALGLAGWLVLCFLAAGIGGLASANAAGFYAGLTRPDWAPPAWLFGPVWTTLYALMAVSAWLVWRRGGWAAAPGALGLFVAQLAVNASWSWFFFVWHLGAVSLAVQLVLLALVLATLAAFWRRSALAGALLLPYVAWLGFATALMTAVWRLNPAQLG</sequence>
<dbReference type="PANTHER" id="PTHR10057">
    <property type="entry name" value="PERIPHERAL-TYPE BENZODIAZEPINE RECEPTOR"/>
    <property type="match status" value="1"/>
</dbReference>
<dbReference type="PANTHER" id="PTHR10057:SF0">
    <property type="entry name" value="TRANSLOCATOR PROTEIN"/>
    <property type="match status" value="1"/>
</dbReference>
<accession>A0A147GNK6</accession>
<feature type="transmembrane region" description="Helical" evidence="6">
    <location>
        <begin position="93"/>
        <end position="111"/>
    </location>
</feature>
<dbReference type="OrthoDB" id="9795496at2"/>
<protein>
    <submittedName>
        <fullName evidence="7">Tryptophan-rich sensory protein</fullName>
    </submittedName>
</protein>
<evidence type="ECO:0000256" key="5">
    <source>
        <dbReference type="ARBA" id="ARBA00023136"/>
    </source>
</evidence>
<keyword evidence="4 6" id="KW-1133">Transmembrane helix</keyword>
<dbReference type="Pfam" id="PF03073">
    <property type="entry name" value="TspO_MBR"/>
    <property type="match status" value="1"/>
</dbReference>
<evidence type="ECO:0000256" key="4">
    <source>
        <dbReference type="ARBA" id="ARBA00022989"/>
    </source>
</evidence>
<evidence type="ECO:0000256" key="2">
    <source>
        <dbReference type="ARBA" id="ARBA00007524"/>
    </source>
</evidence>
<feature type="transmembrane region" description="Helical" evidence="6">
    <location>
        <begin position="59"/>
        <end position="81"/>
    </location>
</feature>
<feature type="transmembrane region" description="Helical" evidence="6">
    <location>
        <begin position="145"/>
        <end position="166"/>
    </location>
</feature>
<dbReference type="CDD" id="cd15904">
    <property type="entry name" value="TSPO_MBR"/>
    <property type="match status" value="1"/>
</dbReference>
<keyword evidence="8" id="KW-1185">Reference proteome</keyword>
<comment type="subcellular location">
    <subcellularLocation>
        <location evidence="1">Membrane</location>
        <topology evidence="1">Multi-pass membrane protein</topology>
    </subcellularLocation>
</comment>
<evidence type="ECO:0000256" key="6">
    <source>
        <dbReference type="SAM" id="Phobius"/>
    </source>
</evidence>
<keyword evidence="5 6" id="KW-0472">Membrane</keyword>
<dbReference type="Gene3D" id="1.20.1260.100">
    <property type="entry name" value="TspO/MBR protein"/>
    <property type="match status" value="1"/>
</dbReference>
<dbReference type="AlphaFoldDB" id="A0A147GNK6"/>
<evidence type="ECO:0000256" key="3">
    <source>
        <dbReference type="ARBA" id="ARBA00022692"/>
    </source>
</evidence>
<feature type="transmembrane region" description="Helical" evidence="6">
    <location>
        <begin position="117"/>
        <end position="138"/>
    </location>
</feature>
<name>A0A147GNK6_9BURK</name>
<comment type="similarity">
    <text evidence="2">Belongs to the TspO/BZRP family.</text>
</comment>
<dbReference type="GO" id="GO:0016020">
    <property type="term" value="C:membrane"/>
    <property type="evidence" value="ECO:0007669"/>
    <property type="project" value="UniProtKB-SubCell"/>
</dbReference>
<evidence type="ECO:0000256" key="1">
    <source>
        <dbReference type="ARBA" id="ARBA00004141"/>
    </source>
</evidence>
<evidence type="ECO:0000313" key="8">
    <source>
        <dbReference type="Proteomes" id="UP000072741"/>
    </source>
</evidence>
<proteinExistence type="inferred from homology"/>